<gene>
    <name evidence="3" type="ORF">BGW36DRAFT_57335</name>
</gene>
<dbReference type="InterPro" id="IPR050829">
    <property type="entry name" value="CorA_MIT"/>
</dbReference>
<evidence type="ECO:0008006" key="5">
    <source>
        <dbReference type="Google" id="ProtNLM"/>
    </source>
</evidence>
<feature type="compositionally biased region" description="Low complexity" evidence="1">
    <location>
        <begin position="838"/>
        <end position="848"/>
    </location>
</feature>
<keyword evidence="2" id="KW-1133">Transmembrane helix</keyword>
<dbReference type="AlphaFoldDB" id="A0AAD4PTB0"/>
<comment type="caution">
    <text evidence="3">The sequence shown here is derived from an EMBL/GenBank/DDBJ whole genome shotgun (WGS) entry which is preliminary data.</text>
</comment>
<dbReference type="RefSeq" id="XP_046066757.1">
    <property type="nucleotide sequence ID" value="XM_046222434.1"/>
</dbReference>
<dbReference type="Gene3D" id="1.20.58.340">
    <property type="entry name" value="Magnesium transport protein CorA, transmembrane region"/>
    <property type="match status" value="1"/>
</dbReference>
<name>A0AAD4PTB0_9EURO</name>
<dbReference type="PANTHER" id="PTHR47685">
    <property type="entry name" value="MAGNESIUM TRANSPORT PROTEIN CORA"/>
    <property type="match status" value="1"/>
</dbReference>
<keyword evidence="2" id="KW-0472">Membrane</keyword>
<feature type="region of interest" description="Disordered" evidence="1">
    <location>
        <begin position="836"/>
        <end position="863"/>
    </location>
</feature>
<keyword evidence="2" id="KW-0812">Transmembrane</keyword>
<feature type="transmembrane region" description="Helical" evidence="2">
    <location>
        <begin position="583"/>
        <end position="602"/>
    </location>
</feature>
<reference evidence="3" key="1">
    <citation type="submission" date="2021-12" db="EMBL/GenBank/DDBJ databases">
        <title>Convergent genome expansion in fungi linked to evolution of root-endophyte symbiosis.</title>
        <authorList>
            <consortium name="DOE Joint Genome Institute"/>
            <person name="Ke Y.-H."/>
            <person name="Bonito G."/>
            <person name="Liao H.-L."/>
            <person name="Looney B."/>
            <person name="Rojas-Flechas A."/>
            <person name="Nash J."/>
            <person name="Hameed K."/>
            <person name="Schadt C."/>
            <person name="Martin F."/>
            <person name="Crous P.W."/>
            <person name="Miettinen O."/>
            <person name="Magnuson J.K."/>
            <person name="Labbe J."/>
            <person name="Jacobson D."/>
            <person name="Doktycz M.J."/>
            <person name="Veneault-Fourrey C."/>
            <person name="Kuo A."/>
            <person name="Mondo S."/>
            <person name="Calhoun S."/>
            <person name="Riley R."/>
            <person name="Ohm R."/>
            <person name="LaButti K."/>
            <person name="Andreopoulos B."/>
            <person name="Pangilinan J."/>
            <person name="Nolan M."/>
            <person name="Tritt A."/>
            <person name="Clum A."/>
            <person name="Lipzen A."/>
            <person name="Daum C."/>
            <person name="Barry K."/>
            <person name="Grigoriev I.V."/>
            <person name="Vilgalys R."/>
        </authorList>
    </citation>
    <scope>NUCLEOTIDE SEQUENCE</scope>
    <source>
        <strain evidence="3">PMI_201</strain>
    </source>
</reference>
<keyword evidence="4" id="KW-1185">Reference proteome</keyword>
<organism evidence="3 4">
    <name type="scientific">Talaromyces proteolyticus</name>
    <dbReference type="NCBI Taxonomy" id="1131652"/>
    <lineage>
        <taxon>Eukaryota</taxon>
        <taxon>Fungi</taxon>
        <taxon>Dikarya</taxon>
        <taxon>Ascomycota</taxon>
        <taxon>Pezizomycotina</taxon>
        <taxon>Eurotiomycetes</taxon>
        <taxon>Eurotiomycetidae</taxon>
        <taxon>Eurotiales</taxon>
        <taxon>Trichocomaceae</taxon>
        <taxon>Talaromyces</taxon>
        <taxon>Talaromyces sect. Bacilispori</taxon>
    </lineage>
</organism>
<dbReference type="Proteomes" id="UP001201262">
    <property type="component" value="Unassembled WGS sequence"/>
</dbReference>
<dbReference type="GeneID" id="70252721"/>
<dbReference type="EMBL" id="JAJTJA010000013">
    <property type="protein sequence ID" value="KAH8690561.1"/>
    <property type="molecule type" value="Genomic_DNA"/>
</dbReference>
<protein>
    <recommendedName>
        <fullName evidence="5">Ankyrin repeat protein</fullName>
    </recommendedName>
</protein>
<accession>A0AAD4PTB0</accession>
<evidence type="ECO:0000256" key="1">
    <source>
        <dbReference type="SAM" id="MobiDB-lite"/>
    </source>
</evidence>
<sequence length="863" mass="100462">MYKECHPPEKASYFQEKCKYLFGEEVWTRHQYQMSHTSVAHRRFIRPICQRIALSDTDDNMMMVLPYIHWETNSGRKQMTDVIVEAMKRHLKDPQPLSTSKGLNEALEELEKIRKSKFMDPDDDATSGYASDYSYYDSYTRTSSVSSDGRSRWPRDKVTKETEPAADPDVDWISRVALETLENEVIRARHAPVEKKAEQEERRKKRIQKIVKVAKESRRSDEKLILAYMFDEIPLHFRRTLDQYYYYTLPTTEARDSDQVVSRYFEKTWPEEENENLVLMVDQLWLWILDNDTIVTSFPQRWNKSEEKSEKDPDPNNDSDIVESIIRQIGKQDRRPLTNVFDLAELIVSKCVGTMFEHPDIANEKLRFAEFFEISIGNTNEESKMFNDFTDLFERLAKDDQNISTSDELKKDLRKLFDISEETKLVKEIKDIRDELHIISTILEDQETVLVDMEEAIQAMKARKTEGVEQKKLQTASSYHSLPERVRMHKAVVQGLDKQAEKTYVALKDLLDLKQKQANVSEARTQGKQAAETARQGQTLMLFTVITVFFLPMSFMSSFFSLDIAEFVRNSDGALSLGYVSEIMFTVTVAVVIISLSFAFRWELFVVFITYCKDPLKSFHEGSKKFLKSVQKISTRRRERINIIEEVNKPSSDSDEVVVIEETSPPRRRLRSREYRRGRPSRYSPSPARLRFGRRRDISGLFALFGLRLGTGNVDVVERYSRRRSPSLRTGTGWFGGRQRQRTETVVVEERYGRRGSSSVWGWYGNDDRRSAPRRKKWPPWAWFEKSLAPTRRSRRIHFRDESGQTGLKGIYASFITPLLGWFGISQRAPESRTSVTSSYLSYEGSASSHDRGSNESSDARSR</sequence>
<feature type="compositionally biased region" description="Basic and acidic residues" evidence="1">
    <location>
        <begin position="849"/>
        <end position="863"/>
    </location>
</feature>
<evidence type="ECO:0000313" key="4">
    <source>
        <dbReference type="Proteomes" id="UP001201262"/>
    </source>
</evidence>
<evidence type="ECO:0000256" key="2">
    <source>
        <dbReference type="SAM" id="Phobius"/>
    </source>
</evidence>
<feature type="region of interest" description="Disordered" evidence="1">
    <location>
        <begin position="140"/>
        <end position="166"/>
    </location>
</feature>
<proteinExistence type="predicted"/>
<dbReference type="PANTHER" id="PTHR47685:SF1">
    <property type="entry name" value="MAGNESIUM TRANSPORT PROTEIN CORA"/>
    <property type="match status" value="1"/>
</dbReference>
<evidence type="ECO:0000313" key="3">
    <source>
        <dbReference type="EMBL" id="KAH8690561.1"/>
    </source>
</evidence>
<feature type="compositionally biased region" description="Basic and acidic residues" evidence="1">
    <location>
        <begin position="149"/>
        <end position="163"/>
    </location>
</feature>
<feature type="transmembrane region" description="Helical" evidence="2">
    <location>
        <begin position="540"/>
        <end position="562"/>
    </location>
</feature>